<protein>
    <recommendedName>
        <fullName evidence="3">Ankyrin repeat-containing domain protein</fullName>
    </recommendedName>
</protein>
<evidence type="ECO:0008006" key="3">
    <source>
        <dbReference type="Google" id="ProtNLM"/>
    </source>
</evidence>
<accession>A0A6A5YU53</accession>
<dbReference type="EMBL" id="ML977337">
    <property type="protein sequence ID" value="KAF2110536.1"/>
    <property type="molecule type" value="Genomic_DNA"/>
</dbReference>
<organism evidence="1 2">
    <name type="scientific">Lophiotrema nucula</name>
    <dbReference type="NCBI Taxonomy" id="690887"/>
    <lineage>
        <taxon>Eukaryota</taxon>
        <taxon>Fungi</taxon>
        <taxon>Dikarya</taxon>
        <taxon>Ascomycota</taxon>
        <taxon>Pezizomycotina</taxon>
        <taxon>Dothideomycetes</taxon>
        <taxon>Pleosporomycetidae</taxon>
        <taxon>Pleosporales</taxon>
        <taxon>Lophiotremataceae</taxon>
        <taxon>Lophiotrema</taxon>
    </lineage>
</organism>
<proteinExistence type="predicted"/>
<dbReference type="SUPFAM" id="SSF48403">
    <property type="entry name" value="Ankyrin repeat"/>
    <property type="match status" value="1"/>
</dbReference>
<gene>
    <name evidence="1" type="ORF">BDV96DRAFT_650654</name>
</gene>
<dbReference type="AlphaFoldDB" id="A0A6A5YU53"/>
<keyword evidence="2" id="KW-1185">Reference proteome</keyword>
<reference evidence="1" key="1">
    <citation type="journal article" date="2020" name="Stud. Mycol.">
        <title>101 Dothideomycetes genomes: a test case for predicting lifestyles and emergence of pathogens.</title>
        <authorList>
            <person name="Haridas S."/>
            <person name="Albert R."/>
            <person name="Binder M."/>
            <person name="Bloem J."/>
            <person name="Labutti K."/>
            <person name="Salamov A."/>
            <person name="Andreopoulos B."/>
            <person name="Baker S."/>
            <person name="Barry K."/>
            <person name="Bills G."/>
            <person name="Bluhm B."/>
            <person name="Cannon C."/>
            <person name="Castanera R."/>
            <person name="Culley D."/>
            <person name="Daum C."/>
            <person name="Ezra D."/>
            <person name="Gonzalez J."/>
            <person name="Henrissat B."/>
            <person name="Kuo A."/>
            <person name="Liang C."/>
            <person name="Lipzen A."/>
            <person name="Lutzoni F."/>
            <person name="Magnuson J."/>
            <person name="Mondo S."/>
            <person name="Nolan M."/>
            <person name="Ohm R."/>
            <person name="Pangilinan J."/>
            <person name="Park H.-J."/>
            <person name="Ramirez L."/>
            <person name="Alfaro M."/>
            <person name="Sun H."/>
            <person name="Tritt A."/>
            <person name="Yoshinaga Y."/>
            <person name="Zwiers L.-H."/>
            <person name="Turgeon B."/>
            <person name="Goodwin S."/>
            <person name="Spatafora J."/>
            <person name="Crous P."/>
            <person name="Grigoriev I."/>
        </authorList>
    </citation>
    <scope>NUCLEOTIDE SEQUENCE</scope>
    <source>
        <strain evidence="1">CBS 627.86</strain>
    </source>
</reference>
<dbReference type="Gene3D" id="1.25.40.20">
    <property type="entry name" value="Ankyrin repeat-containing domain"/>
    <property type="match status" value="1"/>
</dbReference>
<sequence>MEYGCPNSLQHLLERGARLYHPRREVPVMQVVARRGHLEVLQLMRSSTLTKMTQRTALVQAVKFGDVELAKQLIELGDMATTIGNSKLWLRWAVATGKDDMIQLELSLPGTE</sequence>
<dbReference type="InterPro" id="IPR036770">
    <property type="entry name" value="Ankyrin_rpt-contain_sf"/>
</dbReference>
<dbReference type="Proteomes" id="UP000799770">
    <property type="component" value="Unassembled WGS sequence"/>
</dbReference>
<evidence type="ECO:0000313" key="2">
    <source>
        <dbReference type="Proteomes" id="UP000799770"/>
    </source>
</evidence>
<evidence type="ECO:0000313" key="1">
    <source>
        <dbReference type="EMBL" id="KAF2110536.1"/>
    </source>
</evidence>
<name>A0A6A5YU53_9PLEO</name>